<feature type="region of interest" description="Disordered" evidence="1">
    <location>
        <begin position="150"/>
        <end position="370"/>
    </location>
</feature>
<keyword evidence="2" id="KW-0812">Transmembrane</keyword>
<evidence type="ECO:0000313" key="4">
    <source>
        <dbReference type="Proteomes" id="UP000019377"/>
    </source>
</evidence>
<evidence type="ECO:0000256" key="1">
    <source>
        <dbReference type="SAM" id="MobiDB-lite"/>
    </source>
</evidence>
<feature type="region of interest" description="Disordered" evidence="1">
    <location>
        <begin position="635"/>
        <end position="684"/>
    </location>
</feature>
<feature type="compositionally biased region" description="Basic residues" evidence="1">
    <location>
        <begin position="177"/>
        <end position="186"/>
    </location>
</feature>
<dbReference type="eggNOG" id="ENOG502RD92">
    <property type="taxonomic scope" value="Eukaryota"/>
</dbReference>
<dbReference type="Proteomes" id="UP000019377">
    <property type="component" value="Unassembled WGS sequence"/>
</dbReference>
<dbReference type="OrthoDB" id="2554800at2759"/>
<keyword evidence="2" id="KW-1133">Transmembrane helix</keyword>
<feature type="compositionally biased region" description="Basic and acidic residues" evidence="1">
    <location>
        <begin position="599"/>
        <end position="613"/>
    </location>
</feature>
<feature type="compositionally biased region" description="Low complexity" evidence="1">
    <location>
        <begin position="657"/>
        <end position="684"/>
    </location>
</feature>
<dbReference type="HOGENOM" id="CLU_347876_0_0_1"/>
<feature type="region of interest" description="Disordered" evidence="1">
    <location>
        <begin position="398"/>
        <end position="440"/>
    </location>
</feature>
<reference evidence="4" key="1">
    <citation type="journal article" date="2013" name="Genome Announc.">
        <title>Draft genome sequence of Pseudozyma brasiliensis sp. nov. strain GHG001, a high producer of endo-1,4-xylanase isolated from an insect pest of sugarcane.</title>
        <authorList>
            <person name="Oliveira J.V.D.C."/>
            <person name="dos Santos R.A.C."/>
            <person name="Borges T.A."/>
            <person name="Riano-Pachon D.M."/>
            <person name="Goldman G.H."/>
        </authorList>
    </citation>
    <scope>NUCLEOTIDE SEQUENCE [LARGE SCALE GENOMIC DNA]</scope>
    <source>
        <strain evidence="4">GHG001</strain>
    </source>
</reference>
<name>V5EXG7_KALBG</name>
<keyword evidence="4" id="KW-1185">Reference proteome</keyword>
<accession>V5EXG7</accession>
<proteinExistence type="predicted"/>
<protein>
    <submittedName>
        <fullName evidence="3">Uncharacterized protein</fullName>
    </submittedName>
</protein>
<evidence type="ECO:0000256" key="2">
    <source>
        <dbReference type="SAM" id="Phobius"/>
    </source>
</evidence>
<feature type="compositionally biased region" description="Polar residues" evidence="1">
    <location>
        <begin position="324"/>
        <end position="344"/>
    </location>
</feature>
<dbReference type="EMBL" id="KI545864">
    <property type="protein sequence ID" value="EST07149.1"/>
    <property type="molecule type" value="Genomic_DNA"/>
</dbReference>
<dbReference type="AlphaFoldDB" id="V5EXG7"/>
<feature type="compositionally biased region" description="Low complexity" evidence="1">
    <location>
        <begin position="421"/>
        <end position="432"/>
    </location>
</feature>
<dbReference type="OMA" id="DAAETHH"/>
<feature type="compositionally biased region" description="Basic and acidic residues" evidence="1">
    <location>
        <begin position="398"/>
        <end position="412"/>
    </location>
</feature>
<feature type="compositionally biased region" description="Basic and acidic residues" evidence="1">
    <location>
        <begin position="645"/>
        <end position="656"/>
    </location>
</feature>
<feature type="region of interest" description="Disordered" evidence="1">
    <location>
        <begin position="460"/>
        <end position="621"/>
    </location>
</feature>
<feature type="compositionally biased region" description="Low complexity" evidence="1">
    <location>
        <begin position="460"/>
        <end position="502"/>
    </location>
</feature>
<organism evidence="3 4">
    <name type="scientific">Kalmanozyma brasiliensis (strain GHG001)</name>
    <name type="common">Yeast</name>
    <name type="synonym">Pseudozyma brasiliensis</name>
    <dbReference type="NCBI Taxonomy" id="1365824"/>
    <lineage>
        <taxon>Eukaryota</taxon>
        <taxon>Fungi</taxon>
        <taxon>Dikarya</taxon>
        <taxon>Basidiomycota</taxon>
        <taxon>Ustilaginomycotina</taxon>
        <taxon>Ustilaginomycetes</taxon>
        <taxon>Ustilaginales</taxon>
        <taxon>Ustilaginaceae</taxon>
        <taxon>Kalmanozyma</taxon>
    </lineage>
</organism>
<feature type="compositionally biased region" description="Basic and acidic residues" evidence="1">
    <location>
        <begin position="347"/>
        <end position="367"/>
    </location>
</feature>
<feature type="compositionally biased region" description="Low complexity" evidence="1">
    <location>
        <begin position="196"/>
        <end position="205"/>
    </location>
</feature>
<sequence>MIAPVRATLMSSSADSVSPRDVDYQSSFIASQGSASDFSLKREHDASKLGQQFERNTDAASGSSKSYNFVTHSGHRYSLPSTYPSSIASSWNRPERSVWFQSKAIIITSVFLAIFIVLFIGAAVFLRERKFDAELEGLDDEEALARIEERMNMGRYSEPTEKDDDGQEGGGGSGGGKFKRRFRLGRKRSEKDDANPSIPSSGSSSAVRRKRHLVSRWTRGNLRDSNDTMRGVSDSASIRSGHSARRVALGDPRDNQESVEVTYDSDGVEVSRTDSGADGTTNHARNGSDGAGGTSTESSAHNRRRSSPPPPPHPDDLLRPVLTSHASGSASNAEPGSEGSTTSPRRVLLDDSDFHAADAAETHHNEMRYMPPAYISSGSGAREPGYDGAAVAAAIARGDAKHGIPPPEERDSTVSPEVIGAALSQEASAASSERYDEPRGPVAAHIATDDKAVLGALSAAASMPSAPGAEVSAPAYGAAEESAAGGSSNVAGLAAGVAGPSAPDLEVDRDGFEISPADVDVSEPVESERVSKGKAKQPATSSLLPAPPTPVEPAFSPFDQPYRATRPRGVEAPSSPPSGRPSLQARRSTDSPAAPMSQRKSEKQREAEHEEHLAQLVASRPDGLAVPLYEGRELASAPPLNTATDAEHLPVYEQRRAQATQTASAPSVGEAPSAPSAPAMDDEQ</sequence>
<gene>
    <name evidence="3" type="ORF">PSEUBRA_SCAF21g03378</name>
</gene>
<keyword evidence="2" id="KW-0472">Membrane</keyword>
<feature type="transmembrane region" description="Helical" evidence="2">
    <location>
        <begin position="104"/>
        <end position="126"/>
    </location>
</feature>
<evidence type="ECO:0000313" key="3">
    <source>
        <dbReference type="EMBL" id="EST07149.1"/>
    </source>
</evidence>